<gene>
    <name evidence="4" type="primary">LOC111481763</name>
</gene>
<evidence type="ECO:0000313" key="4">
    <source>
        <dbReference type="RefSeq" id="XP_022983120.1"/>
    </source>
</evidence>
<dbReference type="AlphaFoldDB" id="A0A6J1J4V1"/>
<reference evidence="4" key="1">
    <citation type="submission" date="2025-08" db="UniProtKB">
        <authorList>
            <consortium name="RefSeq"/>
        </authorList>
    </citation>
    <scope>IDENTIFICATION</scope>
    <source>
        <tissue evidence="4">Young leaves</tissue>
    </source>
</reference>
<name>A0A6J1J4V1_CUCMA</name>
<dbReference type="RefSeq" id="XP_022983120.1">
    <property type="nucleotide sequence ID" value="XM_023127352.1"/>
</dbReference>
<dbReference type="Pfam" id="PF01190">
    <property type="entry name" value="Pollen_Ole_e_1"/>
    <property type="match status" value="1"/>
</dbReference>
<dbReference type="OrthoDB" id="747559at2759"/>
<evidence type="ECO:0000256" key="2">
    <source>
        <dbReference type="SAM" id="SignalP"/>
    </source>
</evidence>
<organism evidence="3 4">
    <name type="scientific">Cucurbita maxima</name>
    <name type="common">Pumpkin</name>
    <name type="synonym">Winter squash</name>
    <dbReference type="NCBI Taxonomy" id="3661"/>
    <lineage>
        <taxon>Eukaryota</taxon>
        <taxon>Viridiplantae</taxon>
        <taxon>Streptophyta</taxon>
        <taxon>Embryophyta</taxon>
        <taxon>Tracheophyta</taxon>
        <taxon>Spermatophyta</taxon>
        <taxon>Magnoliopsida</taxon>
        <taxon>eudicotyledons</taxon>
        <taxon>Gunneridae</taxon>
        <taxon>Pentapetalae</taxon>
        <taxon>rosids</taxon>
        <taxon>fabids</taxon>
        <taxon>Cucurbitales</taxon>
        <taxon>Cucurbitaceae</taxon>
        <taxon>Cucurbiteae</taxon>
        <taxon>Cucurbita</taxon>
    </lineage>
</organism>
<dbReference type="GO" id="GO:0071944">
    <property type="term" value="C:cell periphery"/>
    <property type="evidence" value="ECO:0007669"/>
    <property type="project" value="TreeGrafter"/>
</dbReference>
<dbReference type="KEGG" id="cmax:111481763"/>
<feature type="signal peptide" evidence="2">
    <location>
        <begin position="1"/>
        <end position="23"/>
    </location>
</feature>
<feature type="chain" id="PRO_5027117346" evidence="2">
    <location>
        <begin position="24"/>
        <end position="171"/>
    </location>
</feature>
<dbReference type="PROSITE" id="PS51257">
    <property type="entry name" value="PROKAR_LIPOPROTEIN"/>
    <property type="match status" value="1"/>
</dbReference>
<keyword evidence="3" id="KW-1185">Reference proteome</keyword>
<accession>A0A6J1J4V1</accession>
<keyword evidence="1 2" id="KW-0732">Signal</keyword>
<dbReference type="Proteomes" id="UP000504608">
    <property type="component" value="Unplaced"/>
</dbReference>
<dbReference type="PANTHER" id="PTHR33470">
    <property type="entry name" value="OS01G0164075 PROTEIN"/>
    <property type="match status" value="1"/>
</dbReference>
<dbReference type="PANTHER" id="PTHR33470:SF29">
    <property type="entry name" value="POLLEN OLE E 1 ALLERGEN AND EXTENSIN FAMILY PROTEIN"/>
    <property type="match status" value="1"/>
</dbReference>
<evidence type="ECO:0000313" key="3">
    <source>
        <dbReference type="Proteomes" id="UP000504608"/>
    </source>
</evidence>
<dbReference type="GeneID" id="111481763"/>
<protein>
    <submittedName>
        <fullName evidence="4">Pistil-specific extensin-like protein</fullName>
    </submittedName>
</protein>
<evidence type="ECO:0000256" key="1">
    <source>
        <dbReference type="ARBA" id="ARBA00022729"/>
    </source>
</evidence>
<proteinExistence type="predicted"/>
<sequence length="171" mass="18815">MGPLLRLTMAASVLIGCINIVAATNEYDIIHIAGKVLCQDCTQGWNEWINGKPLKDCKVSVTCLDERSRVIHYTSDLTDELGQFDIKMEKVMHGKNLNPKKCSVRLVSSPDPSCNTMTDFAGGRSGVQLRGPSLVYRDLVKYVLGPFYFTSPMCEEPDTDGSDDNGVGSNY</sequence>